<feature type="transmembrane region" description="Helical" evidence="9">
    <location>
        <begin position="445"/>
        <end position="462"/>
    </location>
</feature>
<dbReference type="InterPro" id="IPR038731">
    <property type="entry name" value="RgtA/B/C-like"/>
</dbReference>
<feature type="transmembrane region" description="Helical" evidence="9">
    <location>
        <begin position="165"/>
        <end position="183"/>
    </location>
</feature>
<dbReference type="GO" id="GO:0009103">
    <property type="term" value="P:lipopolysaccharide biosynthetic process"/>
    <property type="evidence" value="ECO:0007669"/>
    <property type="project" value="UniProtKB-ARBA"/>
</dbReference>
<protein>
    <submittedName>
        <fullName evidence="11">Glycosyltransferase family 39 protein</fullName>
    </submittedName>
</protein>
<feature type="transmembrane region" description="Helical" evidence="9">
    <location>
        <begin position="12"/>
        <end position="31"/>
    </location>
</feature>
<dbReference type="PANTHER" id="PTHR33908">
    <property type="entry name" value="MANNOSYLTRANSFERASE YKCB-RELATED"/>
    <property type="match status" value="1"/>
</dbReference>
<evidence type="ECO:0000256" key="4">
    <source>
        <dbReference type="ARBA" id="ARBA00022679"/>
    </source>
</evidence>
<dbReference type="GO" id="GO:0005886">
    <property type="term" value="C:plasma membrane"/>
    <property type="evidence" value="ECO:0007669"/>
    <property type="project" value="UniProtKB-SubCell"/>
</dbReference>
<keyword evidence="6 9" id="KW-1133">Transmembrane helix</keyword>
<feature type="domain" description="Glycosyltransferase RgtA/B/C/D-like" evidence="10">
    <location>
        <begin position="142"/>
        <end position="290"/>
    </location>
</feature>
<dbReference type="Proteomes" id="UP000574276">
    <property type="component" value="Unassembled WGS sequence"/>
</dbReference>
<name>A0A839K4N8_9FIRM</name>
<comment type="caution">
    <text evidence="11">The sequence shown here is derived from an EMBL/GenBank/DDBJ whole genome shotgun (WGS) entry which is preliminary data.</text>
</comment>
<dbReference type="GO" id="GO:0016763">
    <property type="term" value="F:pentosyltransferase activity"/>
    <property type="evidence" value="ECO:0007669"/>
    <property type="project" value="TreeGrafter"/>
</dbReference>
<keyword evidence="3" id="KW-0328">Glycosyltransferase</keyword>
<feature type="transmembrane region" description="Helical" evidence="9">
    <location>
        <begin position="214"/>
        <end position="231"/>
    </location>
</feature>
<sequence length="647" mass="73147">MNLKKNWFTNLAGYLYLAATALILIFGVTQFAEERKYPYLTQIILVIGFFVVLMGINMICYLITRPRFVIWIARFRKASPWIEAVLVILILTIGLILRIKFIKSYPVDMESDYKFYYDVARLIKNGTLLTESNNEYIALFPHTIGYAYVLSRVIAVFGTTPEVCLYFNAVLSVLTALFCYGIGKKAVGSSAGIVALILACFWPSQIIFSNINGAEAVFTFCLYGAAYLFVFTMKKYNGTNARAIWPILLHFLVGIVLGLASAIRPMSLVFLLAIAFCLIFLNDKLVYKKNINELPFAKIFLSKGWMRIGVLLAGYLLCGQIVTANISQAIQKNIASSGAMGYSLMVGLDREHDGGYSEKSMNLLYNTYYETESADEVNQICMDIAMESVKADPMGTVELLAKKFFLVWANDDYATTTNVVTMNNQGLLTRQRAEIFEQLSDMNNVYYLLVVFLSGVGVYFLLRKDNNTQIFSVFFIGAIVLHMLVEMQNRYHYYLLQNFTILASAGVGLLLQSYLDKSKCRIEELQATKDKLEKIVPEVGIPVGSESETVLKTMENNQEMKQNTDQNSIRKEELKYNQKVKKQVNQEAKKEKKSKSLLNTIDVLKAIEDGHIIITATKAYEDRLQDKGNREQGTNSKVTDTSKQKKK</sequence>
<evidence type="ECO:0000313" key="12">
    <source>
        <dbReference type="Proteomes" id="UP000574276"/>
    </source>
</evidence>
<keyword evidence="12" id="KW-1185">Reference proteome</keyword>
<feature type="transmembrane region" description="Helical" evidence="9">
    <location>
        <begin position="308"/>
        <end position="330"/>
    </location>
</feature>
<feature type="transmembrane region" description="Helical" evidence="9">
    <location>
        <begin position="43"/>
        <end position="63"/>
    </location>
</feature>
<evidence type="ECO:0000256" key="9">
    <source>
        <dbReference type="SAM" id="Phobius"/>
    </source>
</evidence>
<feature type="region of interest" description="Disordered" evidence="8">
    <location>
        <begin position="623"/>
        <end position="647"/>
    </location>
</feature>
<feature type="transmembrane region" description="Helical" evidence="9">
    <location>
        <begin position="84"/>
        <end position="102"/>
    </location>
</feature>
<evidence type="ECO:0000256" key="7">
    <source>
        <dbReference type="ARBA" id="ARBA00023136"/>
    </source>
</evidence>
<evidence type="ECO:0000256" key="5">
    <source>
        <dbReference type="ARBA" id="ARBA00022692"/>
    </source>
</evidence>
<dbReference type="EMBL" id="JACEGA010000001">
    <property type="protein sequence ID" value="MBB2184328.1"/>
    <property type="molecule type" value="Genomic_DNA"/>
</dbReference>
<evidence type="ECO:0000256" key="8">
    <source>
        <dbReference type="SAM" id="MobiDB-lite"/>
    </source>
</evidence>
<dbReference type="PANTHER" id="PTHR33908:SF11">
    <property type="entry name" value="MEMBRANE PROTEIN"/>
    <property type="match status" value="1"/>
</dbReference>
<keyword evidence="2" id="KW-1003">Cell membrane</keyword>
<evidence type="ECO:0000256" key="1">
    <source>
        <dbReference type="ARBA" id="ARBA00004651"/>
    </source>
</evidence>
<feature type="transmembrane region" description="Helical" evidence="9">
    <location>
        <begin position="469"/>
        <end position="485"/>
    </location>
</feature>
<dbReference type="InterPro" id="IPR050297">
    <property type="entry name" value="LipidA_mod_glycosyltrf_83"/>
</dbReference>
<comment type="subcellular location">
    <subcellularLocation>
        <location evidence="1">Cell membrane</location>
        <topology evidence="1">Multi-pass membrane protein</topology>
    </subcellularLocation>
</comment>
<evidence type="ECO:0000259" key="10">
    <source>
        <dbReference type="Pfam" id="PF13231"/>
    </source>
</evidence>
<dbReference type="AlphaFoldDB" id="A0A839K4N8"/>
<feature type="transmembrane region" description="Helical" evidence="9">
    <location>
        <begin position="491"/>
        <end position="511"/>
    </location>
</feature>
<keyword evidence="7 9" id="KW-0472">Membrane</keyword>
<evidence type="ECO:0000313" key="11">
    <source>
        <dbReference type="EMBL" id="MBB2184328.1"/>
    </source>
</evidence>
<feature type="transmembrane region" description="Helical" evidence="9">
    <location>
        <begin position="190"/>
        <end position="208"/>
    </location>
</feature>
<feature type="transmembrane region" description="Helical" evidence="9">
    <location>
        <begin position="243"/>
        <end position="263"/>
    </location>
</feature>
<feature type="transmembrane region" description="Helical" evidence="9">
    <location>
        <begin position="269"/>
        <end position="287"/>
    </location>
</feature>
<evidence type="ECO:0000256" key="2">
    <source>
        <dbReference type="ARBA" id="ARBA00022475"/>
    </source>
</evidence>
<accession>A0A839K4N8</accession>
<dbReference type="RefSeq" id="WP_228353908.1">
    <property type="nucleotide sequence ID" value="NZ_JACEGA010000001.1"/>
</dbReference>
<gene>
    <name evidence="11" type="ORF">H0486_15715</name>
</gene>
<reference evidence="11 12" key="1">
    <citation type="submission" date="2020-07" db="EMBL/GenBank/DDBJ databases">
        <title>Characterization and genome sequencing of isolate MD1, a novel member within the family Lachnospiraceae.</title>
        <authorList>
            <person name="Rettenmaier R."/>
            <person name="Di Bello L."/>
            <person name="Zinser C."/>
            <person name="Scheitz K."/>
            <person name="Liebl W."/>
            <person name="Zverlov V."/>
        </authorList>
    </citation>
    <scope>NUCLEOTIDE SEQUENCE [LARGE SCALE GENOMIC DNA]</scope>
    <source>
        <strain evidence="11 12">MD1</strain>
    </source>
</reference>
<keyword evidence="5 9" id="KW-0812">Transmembrane</keyword>
<evidence type="ECO:0000256" key="6">
    <source>
        <dbReference type="ARBA" id="ARBA00022989"/>
    </source>
</evidence>
<keyword evidence="4 11" id="KW-0808">Transferase</keyword>
<dbReference type="Pfam" id="PF13231">
    <property type="entry name" value="PMT_2"/>
    <property type="match status" value="1"/>
</dbReference>
<organism evidence="11 12">
    <name type="scientific">Variimorphobacter saccharofermentans</name>
    <dbReference type="NCBI Taxonomy" id="2755051"/>
    <lineage>
        <taxon>Bacteria</taxon>
        <taxon>Bacillati</taxon>
        <taxon>Bacillota</taxon>
        <taxon>Clostridia</taxon>
        <taxon>Lachnospirales</taxon>
        <taxon>Lachnospiraceae</taxon>
        <taxon>Variimorphobacter</taxon>
    </lineage>
</organism>
<proteinExistence type="predicted"/>
<evidence type="ECO:0000256" key="3">
    <source>
        <dbReference type="ARBA" id="ARBA00022676"/>
    </source>
</evidence>